<keyword evidence="4 9" id="KW-0802">TPR repeat</keyword>
<protein>
    <recommendedName>
        <fullName evidence="7">Outer dynein arm-docking complex subunit 4</fullName>
    </recommendedName>
    <alternativeName>
        <fullName evidence="8">Tetratricopeptide repeat protein 25</fullName>
    </alternativeName>
</protein>
<evidence type="ECO:0000256" key="7">
    <source>
        <dbReference type="ARBA" id="ARBA00034139"/>
    </source>
</evidence>
<reference evidence="11" key="3">
    <citation type="submission" date="2025-09" db="UniProtKB">
        <authorList>
            <consortium name="Ensembl"/>
        </authorList>
    </citation>
    <scope>IDENTIFICATION</scope>
</reference>
<dbReference type="PANTHER" id="PTHR23040">
    <property type="match status" value="1"/>
</dbReference>
<dbReference type="GO" id="GO:0005930">
    <property type="term" value="C:axoneme"/>
    <property type="evidence" value="ECO:0007669"/>
    <property type="project" value="UniProtKB-SubCell"/>
</dbReference>
<evidence type="ECO:0000256" key="6">
    <source>
        <dbReference type="ARBA" id="ARBA00023273"/>
    </source>
</evidence>
<keyword evidence="3" id="KW-0677">Repeat</keyword>
<keyword evidence="12" id="KW-1185">Reference proteome</keyword>
<evidence type="ECO:0000256" key="9">
    <source>
        <dbReference type="PROSITE-ProRule" id="PRU00339"/>
    </source>
</evidence>
<dbReference type="GeneTree" id="ENSGT00390000007911"/>
<dbReference type="Gene3D" id="1.25.40.10">
    <property type="entry name" value="Tetratricopeptide repeat domain"/>
    <property type="match status" value="2"/>
</dbReference>
<evidence type="ECO:0000313" key="11">
    <source>
        <dbReference type="Ensembl" id="ENSPNAP00000057503.1"/>
    </source>
</evidence>
<evidence type="ECO:0000256" key="2">
    <source>
        <dbReference type="ARBA" id="ARBA00022490"/>
    </source>
</evidence>
<name>A0AAR2JZM8_PYGNA</name>
<dbReference type="Proteomes" id="UP001501920">
    <property type="component" value="Chromosome 14"/>
</dbReference>
<dbReference type="Pfam" id="PF13424">
    <property type="entry name" value="TPR_12"/>
    <property type="match status" value="1"/>
</dbReference>
<dbReference type="FunFam" id="1.25.40.10:FF:000537">
    <property type="entry name" value="Tetratricopeptide repeat domain 25"/>
    <property type="match status" value="1"/>
</dbReference>
<evidence type="ECO:0000256" key="10">
    <source>
        <dbReference type="SAM" id="MobiDB-lite"/>
    </source>
</evidence>
<dbReference type="FunFam" id="1.25.40.10:FF:000795">
    <property type="entry name" value="Tetratricopeptide repeat protein 25"/>
    <property type="match status" value="1"/>
</dbReference>
<dbReference type="InterPro" id="IPR019734">
    <property type="entry name" value="TPR_rpt"/>
</dbReference>
<dbReference type="SMART" id="SM00028">
    <property type="entry name" value="TPR"/>
    <property type="match status" value="6"/>
</dbReference>
<dbReference type="AlphaFoldDB" id="A0AAR2JZM8"/>
<accession>A0AAR2JZM8</accession>
<keyword evidence="5" id="KW-0206">Cytoskeleton</keyword>
<organism evidence="11 12">
    <name type="scientific">Pygocentrus nattereri</name>
    <name type="common">Red-bellied piranha</name>
    <dbReference type="NCBI Taxonomy" id="42514"/>
    <lineage>
        <taxon>Eukaryota</taxon>
        <taxon>Metazoa</taxon>
        <taxon>Chordata</taxon>
        <taxon>Craniata</taxon>
        <taxon>Vertebrata</taxon>
        <taxon>Euteleostomi</taxon>
        <taxon>Actinopterygii</taxon>
        <taxon>Neopterygii</taxon>
        <taxon>Teleostei</taxon>
        <taxon>Ostariophysi</taxon>
        <taxon>Characiformes</taxon>
        <taxon>Characoidei</taxon>
        <taxon>Pygocentrus</taxon>
    </lineage>
</organism>
<reference evidence="11 12" key="1">
    <citation type="submission" date="2020-10" db="EMBL/GenBank/DDBJ databases">
        <title>Pygocentrus nattereri (red-bellied piranha) genome, fPygNat1, primary haplotype.</title>
        <authorList>
            <person name="Myers G."/>
            <person name="Meyer A."/>
            <person name="Karagic N."/>
            <person name="Pippel M."/>
            <person name="Winkler S."/>
            <person name="Tracey A."/>
            <person name="Wood J."/>
            <person name="Formenti G."/>
            <person name="Howe K."/>
            <person name="Fedrigo O."/>
            <person name="Jarvis E.D."/>
        </authorList>
    </citation>
    <scope>NUCLEOTIDE SEQUENCE [LARGE SCALE GENOMIC DNA]</scope>
</reference>
<dbReference type="PANTHER" id="PTHR23040:SF1">
    <property type="entry name" value="OUTER DYNEIN ARM-DOCKING COMPLEX SUBUNIT 4"/>
    <property type="match status" value="1"/>
</dbReference>
<evidence type="ECO:0000256" key="8">
    <source>
        <dbReference type="ARBA" id="ARBA00034143"/>
    </source>
</evidence>
<dbReference type="SUPFAM" id="SSF48452">
    <property type="entry name" value="TPR-like"/>
    <property type="match status" value="1"/>
</dbReference>
<evidence type="ECO:0000256" key="1">
    <source>
        <dbReference type="ARBA" id="ARBA00004430"/>
    </source>
</evidence>
<feature type="region of interest" description="Disordered" evidence="10">
    <location>
        <begin position="164"/>
        <end position="189"/>
    </location>
</feature>
<evidence type="ECO:0000256" key="5">
    <source>
        <dbReference type="ARBA" id="ARBA00023212"/>
    </source>
</evidence>
<dbReference type="PROSITE" id="PS50005">
    <property type="entry name" value="TPR"/>
    <property type="match status" value="2"/>
</dbReference>
<feature type="repeat" description="TPR" evidence="9">
    <location>
        <begin position="362"/>
        <end position="395"/>
    </location>
</feature>
<feature type="repeat" description="TPR" evidence="9">
    <location>
        <begin position="17"/>
        <end position="50"/>
    </location>
</feature>
<evidence type="ECO:0000256" key="4">
    <source>
        <dbReference type="ARBA" id="ARBA00022803"/>
    </source>
</evidence>
<dbReference type="InterPro" id="IPR011990">
    <property type="entry name" value="TPR-like_helical_dom_sf"/>
</dbReference>
<proteinExistence type="predicted"/>
<keyword evidence="6" id="KW-0966">Cell projection</keyword>
<evidence type="ECO:0000313" key="12">
    <source>
        <dbReference type="Proteomes" id="UP001501920"/>
    </source>
</evidence>
<dbReference type="InterPro" id="IPR040111">
    <property type="entry name" value="ODAD4"/>
</dbReference>
<evidence type="ECO:0000256" key="3">
    <source>
        <dbReference type="ARBA" id="ARBA00022737"/>
    </source>
</evidence>
<sequence length="500" mass="57252">TFELKCKEEEQGPKSTFSTYMAEGDQLFHKREYTKAIESYSTALTLQPDDKNCLVARSKCYVKMGDSENALKDAEDSLKEDKNFFKGLYQKAEALYTMGDFEFALVFYHRGHKLRPELQEFRLGIQKAQEAINNSVGSPSSVKLENKGDLSFFHKTDELKKVRPKPLIRSVKREPRQQGQKTPKSERTTKQLLGELYTDKEYLEKLLKDEDLIKGKTRGGERLQDVILNCISYLDTRSEFWWQQKPIYARQRDRKLLREQWNRARHLPPSDPTCYILKNLEEIDAALSAGNANGSLKKARDVLKTVQGWSEEALPNKSEVLGNLYSCIGNALMDLGDMDKALDNHLKDLELAQQSKLVDSKSRALDNIGRVYARIGKFQRAIEVWEEKVPLAQGGLEKAWLFHEIGRCYLELKRHMEARDYGTRSLSAADDISDENWQLNASVLVAQAECESKLNMLRLIKHPNALPVQLKLLPMQYVTGCVIHVYEEDNSEGCTWLGTG</sequence>
<reference evidence="11" key="2">
    <citation type="submission" date="2025-08" db="UniProtKB">
        <authorList>
            <consortium name="Ensembl"/>
        </authorList>
    </citation>
    <scope>IDENTIFICATION</scope>
</reference>
<comment type="subcellular location">
    <subcellularLocation>
        <location evidence="1">Cytoplasm</location>
        <location evidence="1">Cytoskeleton</location>
        <location evidence="1">Cilium axoneme</location>
    </subcellularLocation>
</comment>
<keyword evidence="2" id="KW-0963">Cytoplasm</keyword>
<dbReference type="Ensembl" id="ENSPNAT00000064180.1">
    <property type="protein sequence ID" value="ENSPNAP00000057503.1"/>
    <property type="gene ID" value="ENSPNAG00000033877.1"/>
</dbReference>